<organism evidence="1 2">
    <name type="scientific">Carboxylicivirga sediminis</name>
    <dbReference type="NCBI Taxonomy" id="2006564"/>
    <lineage>
        <taxon>Bacteria</taxon>
        <taxon>Pseudomonadati</taxon>
        <taxon>Bacteroidota</taxon>
        <taxon>Bacteroidia</taxon>
        <taxon>Marinilabiliales</taxon>
        <taxon>Marinilabiliaceae</taxon>
        <taxon>Carboxylicivirga</taxon>
    </lineage>
</organism>
<dbReference type="RefSeq" id="WP_212188460.1">
    <property type="nucleotide sequence ID" value="NZ_JAGTAR010000003.1"/>
</dbReference>
<dbReference type="Pfam" id="PF05258">
    <property type="entry name" value="DciA"/>
    <property type="match status" value="1"/>
</dbReference>
<gene>
    <name evidence="1" type="ORF">KDU71_03220</name>
</gene>
<accession>A0A941IU04</accession>
<dbReference type="EMBL" id="JAGTAR010000003">
    <property type="protein sequence ID" value="MBR8534556.1"/>
    <property type="molecule type" value="Genomic_DNA"/>
</dbReference>
<protein>
    <submittedName>
        <fullName evidence="1">DUF721 domain-containing protein</fullName>
    </submittedName>
</protein>
<reference evidence="1" key="1">
    <citation type="journal article" date="2018" name="Int. J. Syst. Evol. Microbiol.">
        <title>Carboxylicivirga sediminis sp. nov., isolated from coastal sediment.</title>
        <authorList>
            <person name="Wang F.Q."/>
            <person name="Ren L.H."/>
            <person name="Zou R.J."/>
            <person name="Sun Y.Z."/>
            <person name="Liu X.J."/>
            <person name="Jiang F."/>
            <person name="Liu L.J."/>
        </authorList>
    </citation>
    <scope>NUCLEOTIDE SEQUENCE</scope>
    <source>
        <strain evidence="1">JR1</strain>
    </source>
</reference>
<dbReference type="PANTHER" id="PTHR36456:SF1">
    <property type="entry name" value="UPF0232 PROTEIN SCO3875"/>
    <property type="match status" value="1"/>
</dbReference>
<dbReference type="AlphaFoldDB" id="A0A941IU04"/>
<evidence type="ECO:0000313" key="1">
    <source>
        <dbReference type="EMBL" id="MBR8534556.1"/>
    </source>
</evidence>
<evidence type="ECO:0000313" key="2">
    <source>
        <dbReference type="Proteomes" id="UP000679220"/>
    </source>
</evidence>
<dbReference type="PANTHER" id="PTHR36456">
    <property type="entry name" value="UPF0232 PROTEIN SCO3875"/>
    <property type="match status" value="1"/>
</dbReference>
<sequence length="96" mass="11234">MRRRKTQAISDVIKEVLKQQNLNKGMLENRAVHYWAKVLGPSVARATHRIYIRNGILYVEMTSSVLRNELLMWKDKIIENLNQAIGDNIVQDIVFR</sequence>
<dbReference type="InterPro" id="IPR007922">
    <property type="entry name" value="DciA-like"/>
</dbReference>
<dbReference type="Proteomes" id="UP000679220">
    <property type="component" value="Unassembled WGS sequence"/>
</dbReference>
<name>A0A941IU04_9BACT</name>
<keyword evidence="2" id="KW-1185">Reference proteome</keyword>
<reference evidence="1" key="2">
    <citation type="submission" date="2021-04" db="EMBL/GenBank/DDBJ databases">
        <authorList>
            <person name="Zhang T."/>
            <person name="Zhang Y."/>
            <person name="Lu D."/>
            <person name="Zuo D."/>
            <person name="Du Z."/>
        </authorList>
    </citation>
    <scope>NUCLEOTIDE SEQUENCE</scope>
    <source>
        <strain evidence="1">JR1</strain>
    </source>
</reference>
<proteinExistence type="predicted"/>
<comment type="caution">
    <text evidence="1">The sequence shown here is derived from an EMBL/GenBank/DDBJ whole genome shotgun (WGS) entry which is preliminary data.</text>
</comment>